<keyword evidence="2" id="KW-1185">Reference proteome</keyword>
<dbReference type="RefSeq" id="YP_002242104.1">
    <property type="nucleotide sequence ID" value="NC_011292.1"/>
</dbReference>
<name>B5U517_9CAUD</name>
<gene>
    <name evidence="1" type="primary">47</name>
    <name evidence="1" type="ORF">KONSTANTINE_47</name>
</gene>
<dbReference type="Proteomes" id="UP000002183">
    <property type="component" value="Segment"/>
</dbReference>
<proteinExistence type="predicted"/>
<sequence>MNVFLPTDVTKISVEIKPTGRRHKLDIFMTLNDKRFMIAFTGPARHPVNGRITGFRLITLESVLTDHIKDPIVRAHFRALISTFEYLSTEVCENQSGLTRKEVEQRANLIAGIVMASTVFGEPLAGVL</sequence>
<evidence type="ECO:0000313" key="2">
    <source>
        <dbReference type="Proteomes" id="UP000002183"/>
    </source>
</evidence>
<protein>
    <submittedName>
        <fullName evidence="1">Uncharacterized protein</fullName>
    </submittedName>
</protein>
<evidence type="ECO:0000313" key="1">
    <source>
        <dbReference type="EMBL" id="ACI12463.1"/>
    </source>
</evidence>
<organism evidence="1 2">
    <name type="scientific">Mycobacterium phage Konstantine</name>
    <dbReference type="NCBI Taxonomy" id="563121"/>
    <lineage>
        <taxon>Viruses</taxon>
        <taxon>Duplodnaviria</taxon>
        <taxon>Heunggongvirae</taxon>
        <taxon>Uroviricota</taxon>
        <taxon>Caudoviricetes</taxon>
        <taxon>Konstantinevirus</taxon>
        <taxon>Konstantinevirus konstantine</taxon>
    </lineage>
</organism>
<dbReference type="KEGG" id="vg:6940749"/>
<accession>B5U517</accession>
<dbReference type="EMBL" id="FJ174691">
    <property type="protein sequence ID" value="ACI12463.1"/>
    <property type="molecule type" value="Genomic_DNA"/>
</dbReference>
<reference evidence="1 2" key="1">
    <citation type="submission" date="2008-09" db="EMBL/GenBank/DDBJ databases">
        <authorList>
            <person name="Tantoco A.T."/>
            <person name="Edgar R.H."/>
            <person name="Ko C."/>
            <person name="Chambers R.A."/>
            <person name="Jacobs-Sera D."/>
            <person name="Hendrix R.W."/>
            <person name="Hatfull G.F."/>
        </authorList>
    </citation>
    <scope>NUCLEOTIDE SEQUENCE [LARGE SCALE GENOMIC DNA]</scope>
</reference>
<dbReference type="GeneID" id="6940749"/>